<dbReference type="Proteomes" id="UP000257045">
    <property type="component" value="Unassembled WGS sequence"/>
</dbReference>
<evidence type="ECO:0000313" key="4">
    <source>
        <dbReference type="Proteomes" id="UP000257045"/>
    </source>
</evidence>
<dbReference type="AlphaFoldDB" id="A0A3D8J3L4"/>
<dbReference type="Pfam" id="PF13116">
    <property type="entry name" value="YhdP"/>
    <property type="match status" value="2"/>
</dbReference>
<dbReference type="InterPro" id="IPR025263">
    <property type="entry name" value="YhdP_central"/>
</dbReference>
<accession>A0A3D8J3L4</accession>
<keyword evidence="1" id="KW-0472">Membrane</keyword>
<protein>
    <recommendedName>
        <fullName evidence="2">YhdP central domain-containing protein</fullName>
    </recommendedName>
</protein>
<organism evidence="3 4">
    <name type="scientific">Helicobacter brantae</name>
    <dbReference type="NCBI Taxonomy" id="375927"/>
    <lineage>
        <taxon>Bacteria</taxon>
        <taxon>Pseudomonadati</taxon>
        <taxon>Campylobacterota</taxon>
        <taxon>Epsilonproteobacteria</taxon>
        <taxon>Campylobacterales</taxon>
        <taxon>Helicobacteraceae</taxon>
        <taxon>Helicobacter</taxon>
    </lineage>
</organism>
<evidence type="ECO:0000256" key="1">
    <source>
        <dbReference type="SAM" id="Phobius"/>
    </source>
</evidence>
<evidence type="ECO:0000259" key="2">
    <source>
        <dbReference type="Pfam" id="PF13116"/>
    </source>
</evidence>
<dbReference type="EMBL" id="NXLV01000001">
    <property type="protein sequence ID" value="RDU72069.1"/>
    <property type="molecule type" value="Genomic_DNA"/>
</dbReference>
<name>A0A3D8J3L4_9HELI</name>
<evidence type="ECO:0000313" key="3">
    <source>
        <dbReference type="EMBL" id="RDU72069.1"/>
    </source>
</evidence>
<dbReference type="OrthoDB" id="5332226at2"/>
<sequence length="890" mass="101069">MQTQTKKTKPKKKSIILTTLFLTLALLILGLFFTLYRGIHIQNLSFSNIKLQGLYLKLDNKFIFTLDKLQISPSNTQSSFNIQKTLRWFQRSLVAMSYFKEVEVRDIILPDSQHASIFYDGKRYELLFPSVIARFELTQDQSNIHLNIQKLVFEKYKINTIGKFIFSTTKNKLAFNVVANSFEEGMNAEEKLVIKGNSDLQTLNLSAFSTTLKSLDPFKEQIKELNFTLYKWLFQKSQFNNVRITNLFFSAPFNENFAQKLLKSLYAEITLENVALRLEENLPPITTPHLSVKYKNDTLSFLLDSPRYEDLKLDGSKVELTNFGGNLQTIVSIKSQEAILDQRLHHLLQTYDIDFDIHQKNSNINVDLKLTFEAQEEGVEVEAKGILKSQDADFDFFGFPIFAQNLNVVLDITPQEKHIFLNDSKLSFENPEFLGLVNCDINLKDKKAQGKINPDYLIINANDNPQSQLDEILEFSGQEVQQMRFGVDFADTPLITLEDFKAQISLSPTKNIILSDISKLYPYSPLLQYLAIHKGEIAIQTQDFKTIYIQTQISDLAYPLFDKKWNPIKELHSTIKITPKRIYASSLDESIILDYQDHFLKANFVSKNFDLDALEQNKIPFLSFNTPKTQQTQQTQSQESPSNFQLYLEAKDSGVRYKNWIVPTDEIIVNLIDGKIKADLTHKNGVANLDFYDDIIKFQANNFSGNFINLIADKTIVEGGLFSGKGIYKNKVLRGEIEIQNTIFKNFATLQNVVALIDTIPSLIVFKKPGLGADGYEVTQGRITFDVNNEYLGLKKIDLIGSSIDVLGSGVVKLEDKSIDIALNISTIKGLSEVLSKIPIVGYLLLGKEGKISTGVVIKGTLDDPKSEVTIAEDLISAPFKIIQRIFTGE</sequence>
<reference evidence="3 4" key="1">
    <citation type="submission" date="2018-04" db="EMBL/GenBank/DDBJ databases">
        <title>Novel Campyloabacter and Helicobacter Species and Strains.</title>
        <authorList>
            <person name="Mannion A.J."/>
            <person name="Shen Z."/>
            <person name="Fox J.G."/>
        </authorList>
    </citation>
    <scope>NUCLEOTIDE SEQUENCE [LARGE SCALE GENOMIC DNA]</scope>
    <source>
        <strain evidence="3 4">MIT 04-9366</strain>
    </source>
</reference>
<feature type="transmembrane region" description="Helical" evidence="1">
    <location>
        <begin position="15"/>
        <end position="36"/>
    </location>
</feature>
<gene>
    <name evidence="3" type="ORF">CQA58_00245</name>
</gene>
<keyword evidence="1" id="KW-1133">Transmembrane helix</keyword>
<comment type="caution">
    <text evidence="3">The sequence shown here is derived from an EMBL/GenBank/DDBJ whole genome shotgun (WGS) entry which is preliminary data.</text>
</comment>
<feature type="domain" description="YhdP central" evidence="2">
    <location>
        <begin position="614"/>
        <end position="866"/>
    </location>
</feature>
<dbReference type="RefSeq" id="WP_115568699.1">
    <property type="nucleotide sequence ID" value="NZ_NXLV01000001.1"/>
</dbReference>
<keyword evidence="4" id="KW-1185">Reference proteome</keyword>
<keyword evidence="1" id="KW-0812">Transmembrane</keyword>
<proteinExistence type="predicted"/>
<feature type="domain" description="YhdP central" evidence="2">
    <location>
        <begin position="226"/>
        <end position="409"/>
    </location>
</feature>